<dbReference type="RefSeq" id="WP_111816343.1">
    <property type="nucleotide sequence ID" value="NZ_CBCRZQ010000008.1"/>
</dbReference>
<dbReference type="Proteomes" id="UP000321945">
    <property type="component" value="Unassembled WGS sequence"/>
</dbReference>
<feature type="domain" description="Glycosyltransferase subfamily 4-like N-terminal" evidence="2">
    <location>
        <begin position="20"/>
        <end position="177"/>
    </location>
</feature>
<organism evidence="3 4">
    <name type="scientific">Aequorivita lipolytica</name>
    <dbReference type="NCBI Taxonomy" id="153267"/>
    <lineage>
        <taxon>Bacteria</taxon>
        <taxon>Pseudomonadati</taxon>
        <taxon>Bacteroidota</taxon>
        <taxon>Flavobacteriia</taxon>
        <taxon>Flavobacteriales</taxon>
        <taxon>Flavobacteriaceae</taxon>
        <taxon>Aequorivita</taxon>
    </lineage>
</organism>
<dbReference type="AlphaFoldDB" id="A0A5C6YQ21"/>
<evidence type="ECO:0000313" key="3">
    <source>
        <dbReference type="EMBL" id="TXD69008.1"/>
    </source>
</evidence>
<comment type="caution">
    <text evidence="3">The sequence shown here is derived from an EMBL/GenBank/DDBJ whole genome shotgun (WGS) entry which is preliminary data.</text>
</comment>
<dbReference type="EMBL" id="VORU01000007">
    <property type="protein sequence ID" value="TXD69008.1"/>
    <property type="molecule type" value="Genomic_DNA"/>
</dbReference>
<dbReference type="Pfam" id="PF00534">
    <property type="entry name" value="Glycos_transf_1"/>
    <property type="match status" value="1"/>
</dbReference>
<proteinExistence type="predicted"/>
<feature type="domain" description="Glycosyl transferase family 1" evidence="1">
    <location>
        <begin position="187"/>
        <end position="345"/>
    </location>
</feature>
<dbReference type="Pfam" id="PF13439">
    <property type="entry name" value="Glyco_transf_4"/>
    <property type="match status" value="1"/>
</dbReference>
<reference evidence="3 4" key="1">
    <citation type="submission" date="2019-08" db="EMBL/GenBank/DDBJ databases">
        <title>Genome of Aequorivita lipolytica Y10-2 (type strain).</title>
        <authorList>
            <person name="Bowman J.P."/>
        </authorList>
    </citation>
    <scope>NUCLEOTIDE SEQUENCE [LARGE SCALE GENOMIC DNA]</scope>
    <source>
        <strain evidence="3 4">Y10-2</strain>
    </source>
</reference>
<keyword evidence="4" id="KW-1185">Reference proteome</keyword>
<protein>
    <submittedName>
        <fullName evidence="3">Glycosyltransferase</fullName>
    </submittedName>
</protein>
<evidence type="ECO:0000259" key="1">
    <source>
        <dbReference type="Pfam" id="PF00534"/>
    </source>
</evidence>
<name>A0A5C6YQ21_9FLAO</name>
<dbReference type="GO" id="GO:0016757">
    <property type="term" value="F:glycosyltransferase activity"/>
    <property type="evidence" value="ECO:0007669"/>
    <property type="project" value="InterPro"/>
</dbReference>
<dbReference type="PANTHER" id="PTHR12526">
    <property type="entry name" value="GLYCOSYLTRANSFERASE"/>
    <property type="match status" value="1"/>
</dbReference>
<gene>
    <name evidence="3" type="ORF">ESV24_09665</name>
</gene>
<evidence type="ECO:0000259" key="2">
    <source>
        <dbReference type="Pfam" id="PF13439"/>
    </source>
</evidence>
<accession>A0A5C6YQ21</accession>
<dbReference type="InterPro" id="IPR028098">
    <property type="entry name" value="Glyco_trans_4-like_N"/>
</dbReference>
<dbReference type="CDD" id="cd03811">
    <property type="entry name" value="GT4_GT28_WabH-like"/>
    <property type="match status" value="1"/>
</dbReference>
<keyword evidence="3" id="KW-0808">Transferase</keyword>
<dbReference type="Gene3D" id="3.40.50.2000">
    <property type="entry name" value="Glycogen Phosphorylase B"/>
    <property type="match status" value="2"/>
</dbReference>
<dbReference type="SUPFAM" id="SSF53756">
    <property type="entry name" value="UDP-Glycosyltransferase/glycogen phosphorylase"/>
    <property type="match status" value="1"/>
</dbReference>
<evidence type="ECO:0000313" key="4">
    <source>
        <dbReference type="Proteomes" id="UP000321945"/>
    </source>
</evidence>
<dbReference type="InterPro" id="IPR001296">
    <property type="entry name" value="Glyco_trans_1"/>
</dbReference>
<sequence length="370" mass="42530">MMPAEKKFKVCLVSISLAKGGLERSCAMLSQMLEAHSHEVHLVILNDEIDYPFSGKMLNLGKLKSGNDSMVKRMLRFRKFRNYLKKEAFDVIIDHRPKNNFDRELFYSKYIYREMKKIYVVHSSKKTEYLTENPSAFSKICQNNIFNVAVSKYIEEEILKKEGVNNSITIHNAFDPAWVEENEALPEILQNKKYILSYGRLDDSIKDFSFLIEAFSQSKVWEKGFQLVILGDGTDKERLQKLAASKDCARQILFLPFERNPFNIIKNARCVTLTSKYEGFPMVLVESLSLGTPVVSLDIVSGPSEIVQHEKNGLLIPERNLSLFANALRKICFEDKFYSEIKPNTKPSVARFSMANLAEKWNSLLQDGLH</sequence>
<dbReference type="OrthoDB" id="798298at2"/>